<accession>B7CAQ1</accession>
<sequence length="216" mass="25441">MRDFFDFFIRQYFILWLYVFLLLMYTIISLMEREMIIMIKTKLNLGPDEFKVIREISFARPSIKKNRKILQIVCVIGAFIMGIDTLTSFLDHSIGNALISLACLIAFIWFAKVGLYYEQDLIFKIIQNKALDNVKNGTIEYIFDSDGVTTISELEFVTSKYKWDAFQWWCVFKNYIYLQTSTKKIVLVKKSNLTPEDYESLISLLSTHVQQKEICH</sequence>
<keyword evidence="1" id="KW-0812">Transmembrane</keyword>
<protein>
    <recommendedName>
        <fullName evidence="2">YcxB-like C-terminal domain-containing protein</fullName>
    </recommendedName>
</protein>
<feature type="transmembrane region" description="Helical" evidence="1">
    <location>
        <begin position="69"/>
        <end position="90"/>
    </location>
</feature>
<keyword evidence="1" id="KW-0472">Membrane</keyword>
<dbReference type="InterPro" id="IPR025588">
    <property type="entry name" value="YcxB-like_C"/>
</dbReference>
<dbReference type="EMBL" id="ABYT01000070">
    <property type="protein sequence ID" value="EEC90149.1"/>
    <property type="molecule type" value="Genomic_DNA"/>
</dbReference>
<gene>
    <name evidence="3" type="ORF">EUBIFOR_01272</name>
</gene>
<dbReference type="AlphaFoldDB" id="B7CAQ1"/>
<evidence type="ECO:0000313" key="4">
    <source>
        <dbReference type="Proteomes" id="UP000004315"/>
    </source>
</evidence>
<comment type="caution">
    <text evidence="3">The sequence shown here is derived from an EMBL/GenBank/DDBJ whole genome shotgun (WGS) entry which is preliminary data.</text>
</comment>
<reference evidence="3 4" key="2">
    <citation type="submission" date="2008-11" db="EMBL/GenBank/DDBJ databases">
        <title>Draft genome sequence of Eubacterium biforme (DSM 3989).</title>
        <authorList>
            <person name="Sudarsanam P."/>
            <person name="Ley R."/>
            <person name="Guruge J."/>
            <person name="Turnbaugh P.J."/>
            <person name="Mahowald M."/>
            <person name="Liep D."/>
            <person name="Gordon J."/>
        </authorList>
    </citation>
    <scope>NUCLEOTIDE SEQUENCE [LARGE SCALE GENOMIC DNA]</scope>
    <source>
        <strain evidence="3 4">DSM 3989</strain>
    </source>
</reference>
<feature type="domain" description="YcxB-like C-terminal" evidence="2">
    <location>
        <begin position="143"/>
        <end position="205"/>
    </location>
</feature>
<dbReference type="HOGENOM" id="CLU_130907_0_0_9"/>
<evidence type="ECO:0000256" key="1">
    <source>
        <dbReference type="SAM" id="Phobius"/>
    </source>
</evidence>
<evidence type="ECO:0000259" key="2">
    <source>
        <dbReference type="Pfam" id="PF14317"/>
    </source>
</evidence>
<feature type="transmembrane region" description="Helical" evidence="1">
    <location>
        <begin position="12"/>
        <end position="31"/>
    </location>
</feature>
<evidence type="ECO:0000313" key="3">
    <source>
        <dbReference type="EMBL" id="EEC90149.1"/>
    </source>
</evidence>
<reference evidence="3 4" key="1">
    <citation type="submission" date="2008-10" db="EMBL/GenBank/DDBJ databases">
        <authorList>
            <person name="Fulton L."/>
            <person name="Clifton S."/>
            <person name="Fulton B."/>
            <person name="Xu J."/>
            <person name="Minx P."/>
            <person name="Pepin K.H."/>
            <person name="Johnson M."/>
            <person name="Bhonagiri V."/>
            <person name="Nash W.E."/>
            <person name="Mardis E.R."/>
            <person name="Wilson R.K."/>
        </authorList>
    </citation>
    <scope>NUCLEOTIDE SEQUENCE [LARGE SCALE GENOMIC DNA]</scope>
    <source>
        <strain evidence="3 4">DSM 3989</strain>
    </source>
</reference>
<dbReference type="STRING" id="518637.EUBIFOR_01272"/>
<organism evidence="3 4">
    <name type="scientific">Holdemanella biformis DSM 3989</name>
    <dbReference type="NCBI Taxonomy" id="518637"/>
    <lineage>
        <taxon>Bacteria</taxon>
        <taxon>Bacillati</taxon>
        <taxon>Bacillota</taxon>
        <taxon>Erysipelotrichia</taxon>
        <taxon>Erysipelotrichales</taxon>
        <taxon>Erysipelotrichaceae</taxon>
        <taxon>Holdemanella</taxon>
    </lineage>
</organism>
<keyword evidence="4" id="KW-1185">Reference proteome</keyword>
<dbReference type="OrthoDB" id="9874711at2"/>
<proteinExistence type="predicted"/>
<keyword evidence="1" id="KW-1133">Transmembrane helix</keyword>
<feature type="transmembrane region" description="Helical" evidence="1">
    <location>
        <begin position="96"/>
        <end position="117"/>
    </location>
</feature>
<dbReference type="Proteomes" id="UP000004315">
    <property type="component" value="Unassembled WGS sequence"/>
</dbReference>
<dbReference type="eggNOG" id="ENOG50336M5">
    <property type="taxonomic scope" value="Bacteria"/>
</dbReference>
<dbReference type="Pfam" id="PF14317">
    <property type="entry name" value="YcxB"/>
    <property type="match status" value="1"/>
</dbReference>
<name>B7CAQ1_9FIRM</name>